<gene>
    <name evidence="3" type="ORF">GCK32_012108</name>
</gene>
<protein>
    <submittedName>
        <fullName evidence="3">BTB/POZ domain protein</fullName>
    </submittedName>
</protein>
<feature type="compositionally biased region" description="Polar residues" evidence="1">
    <location>
        <begin position="503"/>
        <end position="512"/>
    </location>
</feature>
<dbReference type="Pfam" id="PF26017">
    <property type="entry name" value="BACK_BTBD8"/>
    <property type="match status" value="1"/>
</dbReference>
<evidence type="ECO:0000259" key="2">
    <source>
        <dbReference type="Pfam" id="PF26017"/>
    </source>
</evidence>
<feature type="compositionally biased region" description="Polar residues" evidence="1">
    <location>
        <begin position="483"/>
        <end position="496"/>
    </location>
</feature>
<feature type="compositionally biased region" description="Basic and acidic residues" evidence="1">
    <location>
        <begin position="276"/>
        <end position="287"/>
    </location>
</feature>
<feature type="compositionally biased region" description="Polar residues" evidence="1">
    <location>
        <begin position="369"/>
        <end position="407"/>
    </location>
</feature>
<dbReference type="PANTHER" id="PTHR22427">
    <property type="entry name" value="GH15728P"/>
    <property type="match status" value="1"/>
</dbReference>
<dbReference type="InterPro" id="IPR043225">
    <property type="entry name" value="BACK_BTBD8"/>
</dbReference>
<organism evidence="3 4">
    <name type="scientific">Trichostrongylus colubriformis</name>
    <name type="common">Black scour worm</name>
    <dbReference type="NCBI Taxonomy" id="6319"/>
    <lineage>
        <taxon>Eukaryota</taxon>
        <taxon>Metazoa</taxon>
        <taxon>Ecdysozoa</taxon>
        <taxon>Nematoda</taxon>
        <taxon>Chromadorea</taxon>
        <taxon>Rhabditida</taxon>
        <taxon>Rhabditina</taxon>
        <taxon>Rhabditomorpha</taxon>
        <taxon>Strongyloidea</taxon>
        <taxon>Trichostrongylidae</taxon>
        <taxon>Trichostrongylus</taxon>
    </lineage>
</organism>
<name>A0AAN8IDL3_TRICO</name>
<feature type="compositionally biased region" description="Basic and acidic residues" evidence="1">
    <location>
        <begin position="414"/>
        <end position="439"/>
    </location>
</feature>
<proteinExistence type="predicted"/>
<comment type="caution">
    <text evidence="3">The sequence shown here is derived from an EMBL/GenBank/DDBJ whole genome shotgun (WGS) entry which is preliminary data.</text>
</comment>
<evidence type="ECO:0000256" key="1">
    <source>
        <dbReference type="SAM" id="MobiDB-lite"/>
    </source>
</evidence>
<keyword evidence="4" id="KW-1185">Reference proteome</keyword>
<feature type="region of interest" description="Disordered" evidence="1">
    <location>
        <begin position="246"/>
        <end position="564"/>
    </location>
</feature>
<feature type="compositionally biased region" description="Low complexity" evidence="1">
    <location>
        <begin position="346"/>
        <end position="358"/>
    </location>
</feature>
<reference evidence="3 4" key="1">
    <citation type="submission" date="2019-10" db="EMBL/GenBank/DDBJ databases">
        <title>Assembly and Annotation for the nematode Trichostrongylus colubriformis.</title>
        <authorList>
            <person name="Martin J."/>
        </authorList>
    </citation>
    <scope>NUCLEOTIDE SEQUENCE [LARGE SCALE GENOMIC DNA]</scope>
    <source>
        <strain evidence="3">G859</strain>
        <tissue evidence="3">Whole worm</tissue>
    </source>
</reference>
<dbReference type="Proteomes" id="UP001331761">
    <property type="component" value="Unassembled WGS sequence"/>
</dbReference>
<feature type="domain" description="BTBD8 BACK" evidence="2">
    <location>
        <begin position="7"/>
        <end position="125"/>
    </location>
</feature>
<dbReference type="AlphaFoldDB" id="A0AAN8IDL3"/>
<feature type="compositionally biased region" description="Basic and acidic residues" evidence="1">
    <location>
        <begin position="301"/>
        <end position="345"/>
    </location>
</feature>
<sequence>MFIFPLQPCASCVSAVFDALPQLASIRCLKPLYDEALAWQARHFARIWKGRVFGHLNERWQRECYEAIIQHMDDETLIDTILGCERLQAALPRSKSESALAVLLLVDDVLEVAMQFLVHSFHLVVTSRSFQQQGKGLALNLGVLEGLLPSVVHSLSADVAIKTFKGLDELLEEIRTTPPSPSRGLSIPLDEYSPRFCSLVRRIHELVDRHLLHYAASVVKADAWRLLSERQQARIKEAGLFVELRQPKAPPPRFTSHNRSYKRSASAGVQFSDDTYQERSRSVERGRPLSTIQQTVLSTDNVEKSETLVTEAAKEQAVERKREKREEVTPQQESTKDSKPVEKETSSSSSRIRQPSVSRPTSKERKPVSRSTSQEKPISTSAQEEHSNTSSELLKESTTNVPANSDSPRSKGTRSNDSKRSPSKKKAVETEENRLERQTTHTIMNVDRGKVAELPGPGPSPTKTAEKPKSVVKPMVKDPPLASSAQRPLTRSTPPKTTKDSKISSTMKSSIPKSMGPNAVSKAVPSRTPVRQPAIEAKGTKPPMATRTGRSPKPIQKGTNSIEK</sequence>
<dbReference type="EMBL" id="WIXE01020310">
    <property type="protein sequence ID" value="KAK5969301.1"/>
    <property type="molecule type" value="Genomic_DNA"/>
</dbReference>
<evidence type="ECO:0000313" key="4">
    <source>
        <dbReference type="Proteomes" id="UP001331761"/>
    </source>
</evidence>
<evidence type="ECO:0000313" key="3">
    <source>
        <dbReference type="EMBL" id="KAK5969301.1"/>
    </source>
</evidence>
<dbReference type="PANTHER" id="PTHR22427:SF7">
    <property type="entry name" value="GH15728P"/>
    <property type="match status" value="1"/>
</dbReference>
<feature type="compositionally biased region" description="Polar residues" evidence="1">
    <location>
        <begin position="290"/>
        <end position="300"/>
    </location>
</feature>
<accession>A0AAN8IDL3</accession>